<feature type="compositionally biased region" description="Basic residues" evidence="1">
    <location>
        <begin position="58"/>
        <end position="67"/>
    </location>
</feature>
<feature type="region of interest" description="Disordered" evidence="1">
    <location>
        <begin position="147"/>
        <end position="177"/>
    </location>
</feature>
<feature type="compositionally biased region" description="Low complexity" evidence="1">
    <location>
        <begin position="149"/>
        <end position="158"/>
    </location>
</feature>
<reference evidence="2 3" key="1">
    <citation type="submission" date="2020-05" db="EMBL/GenBank/DDBJ databases">
        <title>Actinomadura verrucosospora NRRL-B18236 (PFL_A860) Genome sequencing and assembly.</title>
        <authorList>
            <person name="Samborskyy M."/>
        </authorList>
    </citation>
    <scope>NUCLEOTIDE SEQUENCE [LARGE SCALE GENOMIC DNA]</scope>
    <source>
        <strain evidence="2 3">NRRL:B18236</strain>
    </source>
</reference>
<dbReference type="Proteomes" id="UP000501240">
    <property type="component" value="Chromosome"/>
</dbReference>
<keyword evidence="3" id="KW-1185">Reference proteome</keyword>
<name>A0A7D3VUJ2_ACTVE</name>
<accession>A0A7D3VUJ2</accession>
<sequence length="177" mass="19759">MRPRHPERDRPGSGRVRQAVERRDDPRADQVTGGPAYDLHPRIDRPSPGSAPREVRQAGRKRTRLHGPKGWTAAAQWLRQGHPLAVRRRGARRCEPALPVTFNTPATPSPPTWASRSGTSWRAWAMTTSGLPCAIGTSPTGSLPRAWKRFFGSTGGRTTVRRARSSRRRNRPLIARQ</sequence>
<feature type="region of interest" description="Disordered" evidence="1">
    <location>
        <begin position="1"/>
        <end position="68"/>
    </location>
</feature>
<dbReference type="EMBL" id="CP053892">
    <property type="protein sequence ID" value="QKG23279.1"/>
    <property type="molecule type" value="Genomic_DNA"/>
</dbReference>
<evidence type="ECO:0000313" key="3">
    <source>
        <dbReference type="Proteomes" id="UP000501240"/>
    </source>
</evidence>
<feature type="compositionally biased region" description="Basic and acidic residues" evidence="1">
    <location>
        <begin position="1"/>
        <end position="28"/>
    </location>
</feature>
<evidence type="ECO:0000313" key="2">
    <source>
        <dbReference type="EMBL" id="QKG23279.1"/>
    </source>
</evidence>
<feature type="compositionally biased region" description="Basic residues" evidence="1">
    <location>
        <begin position="159"/>
        <end position="171"/>
    </location>
</feature>
<evidence type="ECO:0000256" key="1">
    <source>
        <dbReference type="SAM" id="MobiDB-lite"/>
    </source>
</evidence>
<proteinExistence type="predicted"/>
<gene>
    <name evidence="2" type="ORF">ACTIVE_4922</name>
</gene>
<organism evidence="2 3">
    <name type="scientific">Actinomadura verrucosospora</name>
    <dbReference type="NCBI Taxonomy" id="46165"/>
    <lineage>
        <taxon>Bacteria</taxon>
        <taxon>Bacillati</taxon>
        <taxon>Actinomycetota</taxon>
        <taxon>Actinomycetes</taxon>
        <taxon>Streptosporangiales</taxon>
        <taxon>Thermomonosporaceae</taxon>
        <taxon>Actinomadura</taxon>
    </lineage>
</organism>
<protein>
    <submittedName>
        <fullName evidence="2">Uncharacterized protein</fullName>
    </submittedName>
</protein>
<dbReference type="AlphaFoldDB" id="A0A7D3VUJ2"/>